<dbReference type="PANTHER" id="PTHR48207:SF3">
    <property type="entry name" value="SUCCINATE--HYDROXYMETHYLGLUTARATE COA-TRANSFERASE"/>
    <property type="match status" value="1"/>
</dbReference>
<dbReference type="Pfam" id="PF02515">
    <property type="entry name" value="CoA_transf_3"/>
    <property type="match status" value="1"/>
</dbReference>
<dbReference type="OrthoDB" id="5720311at2"/>
<dbReference type="InterPro" id="IPR023606">
    <property type="entry name" value="CoA-Trfase_III_dom_1_sf"/>
</dbReference>
<dbReference type="GO" id="GO:0008410">
    <property type="term" value="F:CoA-transferase activity"/>
    <property type="evidence" value="ECO:0007669"/>
    <property type="project" value="TreeGrafter"/>
</dbReference>
<proteinExistence type="predicted"/>
<keyword evidence="1 2" id="KW-0808">Transferase</keyword>
<comment type="caution">
    <text evidence="2">The sequence shown here is derived from an EMBL/GenBank/DDBJ whole genome shotgun (WGS) entry which is preliminary data.</text>
</comment>
<evidence type="ECO:0000313" key="2">
    <source>
        <dbReference type="EMBL" id="RZF63639.1"/>
    </source>
</evidence>
<dbReference type="AlphaFoldDB" id="A0A4Q6Y2S2"/>
<evidence type="ECO:0000313" key="3">
    <source>
        <dbReference type="Proteomes" id="UP000292085"/>
    </source>
</evidence>
<dbReference type="Proteomes" id="UP000292085">
    <property type="component" value="Unassembled WGS sequence"/>
</dbReference>
<protein>
    <submittedName>
        <fullName evidence="2">CoA transferase</fullName>
    </submittedName>
</protein>
<dbReference type="Gene3D" id="3.30.1540.10">
    <property type="entry name" value="formyl-coa transferase, domain 3"/>
    <property type="match status" value="1"/>
</dbReference>
<keyword evidence="3" id="KW-1185">Reference proteome</keyword>
<dbReference type="SUPFAM" id="SSF89796">
    <property type="entry name" value="CoA-transferase family III (CaiB/BaiF)"/>
    <property type="match status" value="1"/>
</dbReference>
<dbReference type="EMBL" id="SGIS01000023">
    <property type="protein sequence ID" value="RZF63639.1"/>
    <property type="molecule type" value="Genomic_DNA"/>
</dbReference>
<dbReference type="InterPro" id="IPR050483">
    <property type="entry name" value="CoA-transferase_III_domain"/>
</dbReference>
<organism evidence="2 3">
    <name type="scientific">Sphingomonas populi</name>
    <dbReference type="NCBI Taxonomy" id="2484750"/>
    <lineage>
        <taxon>Bacteria</taxon>
        <taxon>Pseudomonadati</taxon>
        <taxon>Pseudomonadota</taxon>
        <taxon>Alphaproteobacteria</taxon>
        <taxon>Sphingomonadales</taxon>
        <taxon>Sphingomonadaceae</taxon>
        <taxon>Sphingomonas</taxon>
    </lineage>
</organism>
<accession>A0A4Q6Y2S2</accession>
<reference evidence="2 3" key="1">
    <citation type="submission" date="2019-02" db="EMBL/GenBank/DDBJ databases">
        <authorList>
            <person name="Li Y."/>
        </authorList>
    </citation>
    <scope>NUCLEOTIDE SEQUENCE [LARGE SCALE GENOMIC DNA]</scope>
    <source>
        <strain evidence="2 3">3-7</strain>
    </source>
</reference>
<name>A0A4Q6Y2S2_9SPHN</name>
<dbReference type="RefSeq" id="WP_130158915.1">
    <property type="nucleotide sequence ID" value="NZ_SGIS01000023.1"/>
</dbReference>
<dbReference type="Gene3D" id="3.40.50.10540">
    <property type="entry name" value="Crotonobetainyl-coa:carnitine coa-transferase, domain 1"/>
    <property type="match status" value="1"/>
</dbReference>
<dbReference type="PANTHER" id="PTHR48207">
    <property type="entry name" value="SUCCINATE--HYDROXYMETHYLGLUTARATE COA-TRANSFERASE"/>
    <property type="match status" value="1"/>
</dbReference>
<dbReference type="InterPro" id="IPR044855">
    <property type="entry name" value="CoA-Trfase_III_dom3_sf"/>
</dbReference>
<evidence type="ECO:0000256" key="1">
    <source>
        <dbReference type="ARBA" id="ARBA00022679"/>
    </source>
</evidence>
<gene>
    <name evidence="2" type="ORF">EWE75_15015</name>
</gene>
<dbReference type="InterPro" id="IPR003673">
    <property type="entry name" value="CoA-Trfase_fam_III"/>
</dbReference>
<sequence>MSLPLEGIKICDLSQIMFGPCGTQVLGDYGADIIKIENPKSGDISRMIDRFAAPGTESANFMAMNRNKRSLAIDLKASEGLEIVKKIARESDVFVHNFRPGVVERMGLGYDDLKAENEDLIYIEGSGFGSTGPLRGKGGMDFVVQAMAGICDGNRDAEGRPQLFPVSGADFSAGMILVQGVLMALYHRERTGRGQKIDINLLDVYFLMQQQEVTQKLRSGKHFNPLIQDPMDIFATTDGHIAVLAVLRPNPVSDICQALEIEDITKTPELATREQQMGNRKLYREKIGAGFAKYSSAECERRLEAAGILSSIVLDLGEALAHPQVEANGSLITLDHPTEGPLRTMGSAIKSSESPQIALNPPPLLGQHSAQVLAEYGFSAEEIAELVAQRVISDNAVRANATSEAKSKSLSQA</sequence>